<proteinExistence type="predicted"/>
<organism evidence="2 3">
    <name type="scientific">Candidatus Magasanikbacteria bacterium GW2011_GWE2_42_7</name>
    <dbReference type="NCBI Taxonomy" id="1619052"/>
    <lineage>
        <taxon>Bacteria</taxon>
        <taxon>Candidatus Magasanikiibacteriota</taxon>
    </lineage>
</organism>
<evidence type="ECO:0000256" key="1">
    <source>
        <dbReference type="SAM" id="SignalP"/>
    </source>
</evidence>
<keyword evidence="1" id="KW-0732">Signal</keyword>
<evidence type="ECO:0000313" key="2">
    <source>
        <dbReference type="EMBL" id="KKS72211.1"/>
    </source>
</evidence>
<evidence type="ECO:0000313" key="3">
    <source>
        <dbReference type="Proteomes" id="UP000033867"/>
    </source>
</evidence>
<accession>A0A0G1DN13</accession>
<gene>
    <name evidence="2" type="ORF">UV42_C0012G0038</name>
</gene>
<feature type="signal peptide" evidence="1">
    <location>
        <begin position="1"/>
        <end position="20"/>
    </location>
</feature>
<reference evidence="2 3" key="1">
    <citation type="journal article" date="2015" name="Nature">
        <title>rRNA introns, odd ribosomes, and small enigmatic genomes across a large radiation of phyla.</title>
        <authorList>
            <person name="Brown C.T."/>
            <person name="Hug L.A."/>
            <person name="Thomas B.C."/>
            <person name="Sharon I."/>
            <person name="Castelle C.J."/>
            <person name="Singh A."/>
            <person name="Wilkins M.J."/>
            <person name="Williams K.H."/>
            <person name="Banfield J.F."/>
        </authorList>
    </citation>
    <scope>NUCLEOTIDE SEQUENCE [LARGE SCALE GENOMIC DNA]</scope>
</reference>
<dbReference type="PROSITE" id="PS51257">
    <property type="entry name" value="PROKAR_LIPOPROTEIN"/>
    <property type="match status" value="1"/>
</dbReference>
<dbReference type="Proteomes" id="UP000033867">
    <property type="component" value="Unassembled WGS sequence"/>
</dbReference>
<protein>
    <recommendedName>
        <fullName evidence="4">Lipoprotein</fullName>
    </recommendedName>
</protein>
<name>A0A0G1DN13_9BACT</name>
<sequence length="207" mass="22958">MKYLALLFVLTLAGCGPVSTIPEITIPSDPSSREIVQHFVEGSCFSYSLVEGGKEVALPNEIIEAFSCPATMPVLSHDKQKLAYVDTDLQVHIHYIDRKKDITAHNINPDQEGVGPLIWNDTDDRLASVEVSQRVYPMLTQICVQNIDTTLVECVDAKVNFSCGSVCSSVENDIQFTSNREITYTTWDEVPYDLDGTIESIKVLAIE</sequence>
<feature type="chain" id="PRO_5002536606" description="Lipoprotein" evidence="1">
    <location>
        <begin position="21"/>
        <end position="207"/>
    </location>
</feature>
<dbReference type="EMBL" id="LCEK01000012">
    <property type="protein sequence ID" value="KKS72211.1"/>
    <property type="molecule type" value="Genomic_DNA"/>
</dbReference>
<comment type="caution">
    <text evidence="2">The sequence shown here is derived from an EMBL/GenBank/DDBJ whole genome shotgun (WGS) entry which is preliminary data.</text>
</comment>
<evidence type="ECO:0008006" key="4">
    <source>
        <dbReference type="Google" id="ProtNLM"/>
    </source>
</evidence>
<dbReference type="AlphaFoldDB" id="A0A0G1DN13"/>